<evidence type="ECO:0000313" key="1">
    <source>
        <dbReference type="EMBL" id="PWA47920.1"/>
    </source>
</evidence>
<dbReference type="AlphaFoldDB" id="A0A2U1LFY2"/>
<organism evidence="1 2">
    <name type="scientific">Artemisia annua</name>
    <name type="common">Sweet wormwood</name>
    <dbReference type="NCBI Taxonomy" id="35608"/>
    <lineage>
        <taxon>Eukaryota</taxon>
        <taxon>Viridiplantae</taxon>
        <taxon>Streptophyta</taxon>
        <taxon>Embryophyta</taxon>
        <taxon>Tracheophyta</taxon>
        <taxon>Spermatophyta</taxon>
        <taxon>Magnoliopsida</taxon>
        <taxon>eudicotyledons</taxon>
        <taxon>Gunneridae</taxon>
        <taxon>Pentapetalae</taxon>
        <taxon>asterids</taxon>
        <taxon>campanulids</taxon>
        <taxon>Asterales</taxon>
        <taxon>Asteraceae</taxon>
        <taxon>Asteroideae</taxon>
        <taxon>Anthemideae</taxon>
        <taxon>Artemisiinae</taxon>
        <taxon>Artemisia</taxon>
    </lineage>
</organism>
<accession>A0A2U1LFY2</accession>
<dbReference type="STRING" id="35608.A0A2U1LFY2"/>
<proteinExistence type="predicted"/>
<reference evidence="1 2" key="1">
    <citation type="journal article" date="2018" name="Mol. Plant">
        <title>The genome of Artemisia annua provides insight into the evolution of Asteraceae family and artemisinin biosynthesis.</title>
        <authorList>
            <person name="Shen Q."/>
            <person name="Zhang L."/>
            <person name="Liao Z."/>
            <person name="Wang S."/>
            <person name="Yan T."/>
            <person name="Shi P."/>
            <person name="Liu M."/>
            <person name="Fu X."/>
            <person name="Pan Q."/>
            <person name="Wang Y."/>
            <person name="Lv Z."/>
            <person name="Lu X."/>
            <person name="Zhang F."/>
            <person name="Jiang W."/>
            <person name="Ma Y."/>
            <person name="Chen M."/>
            <person name="Hao X."/>
            <person name="Li L."/>
            <person name="Tang Y."/>
            <person name="Lv G."/>
            <person name="Zhou Y."/>
            <person name="Sun X."/>
            <person name="Brodelius P.E."/>
            <person name="Rose J.K.C."/>
            <person name="Tang K."/>
        </authorList>
    </citation>
    <scope>NUCLEOTIDE SEQUENCE [LARGE SCALE GENOMIC DNA]</scope>
    <source>
        <strain evidence="2">cv. Huhao1</strain>
        <tissue evidence="1">Leaf</tissue>
    </source>
</reference>
<dbReference type="EMBL" id="PKPP01009590">
    <property type="protein sequence ID" value="PWA47920.1"/>
    <property type="molecule type" value="Genomic_DNA"/>
</dbReference>
<dbReference type="Proteomes" id="UP000245207">
    <property type="component" value="Unassembled WGS sequence"/>
</dbReference>
<protein>
    <submittedName>
        <fullName evidence="1">RING/U-box superfamily protein</fullName>
    </submittedName>
</protein>
<evidence type="ECO:0000313" key="2">
    <source>
        <dbReference type="Proteomes" id="UP000245207"/>
    </source>
</evidence>
<keyword evidence="2" id="KW-1185">Reference proteome</keyword>
<sequence>MSLGIQCHRGTASLTEKRVGPTSSLGIIDGETIPVEASPANIPQRHVTGERYPKRHFAWKRPEFSLGKGVEYLRAYGTWKLGVIHGSVEVDIIGVFSGEVVGSLVDVASIQVDGADFDGNDPGNECVTCLSEPGGTTLLPCHHKVDKRMSC</sequence>
<name>A0A2U1LFY2_ARTAN</name>
<gene>
    <name evidence="1" type="ORF">CTI12_AA492890</name>
</gene>
<dbReference type="OrthoDB" id="1711136at2759"/>
<comment type="caution">
    <text evidence="1">The sequence shown here is derived from an EMBL/GenBank/DDBJ whole genome shotgun (WGS) entry which is preliminary data.</text>
</comment>